<feature type="binding site" evidence="8">
    <location>
        <position position="237"/>
    </location>
    <ligand>
        <name>Mg(2+)</name>
        <dbReference type="ChEBI" id="CHEBI:18420"/>
    </ligand>
</feature>
<dbReference type="HAMAP" id="MF_00900">
    <property type="entry name" value="GTPase_HflX"/>
    <property type="match status" value="1"/>
</dbReference>
<dbReference type="InterPro" id="IPR006073">
    <property type="entry name" value="GTP-bd"/>
</dbReference>
<keyword evidence="11" id="KW-1185">Reference proteome</keyword>
<dbReference type="NCBIfam" id="TIGR03156">
    <property type="entry name" value="GTP_HflX"/>
    <property type="match status" value="1"/>
</dbReference>
<gene>
    <name evidence="6" type="primary">hflX</name>
    <name evidence="10" type="ORF">CYPRO_1534</name>
</gene>
<keyword evidence="5 6" id="KW-0342">GTP-binding</keyword>
<reference evidence="10 11" key="1">
    <citation type="submission" date="2018-03" db="EMBL/GenBank/DDBJ databases">
        <title>Phenotypic and genomic properties of Cyclonatronum proteinivorum gen. nov., sp. nov., a haloalkaliphilic bacteroidete from soda lakes possessing Na+-translocating rhodopsin.</title>
        <authorList>
            <person name="Toshchakov S.V."/>
            <person name="Korzhenkov A."/>
            <person name="Samarov N.I."/>
            <person name="Kublanov I.V."/>
            <person name="Muntyan M.S."/>
            <person name="Sorokin D.Y."/>
        </authorList>
    </citation>
    <scope>NUCLEOTIDE SEQUENCE [LARGE SCALE GENOMIC DNA]</scope>
    <source>
        <strain evidence="10 11">Omega</strain>
    </source>
</reference>
<evidence type="ECO:0000256" key="2">
    <source>
        <dbReference type="ARBA" id="ARBA00022723"/>
    </source>
</evidence>
<comment type="subcellular location">
    <subcellularLocation>
        <location evidence="6">Cytoplasm</location>
    </subcellularLocation>
    <text evidence="6">May associate with membranes.</text>
</comment>
<dbReference type="SUPFAM" id="SSF52540">
    <property type="entry name" value="P-loop containing nucleoside triphosphate hydrolases"/>
    <property type="match status" value="1"/>
</dbReference>
<comment type="subunit">
    <text evidence="6">Monomer. Associates with the 50S ribosomal subunit.</text>
</comment>
<dbReference type="GO" id="GO:0005737">
    <property type="term" value="C:cytoplasm"/>
    <property type="evidence" value="ECO:0007669"/>
    <property type="project" value="UniProtKB-SubCell"/>
</dbReference>
<dbReference type="KEGG" id="cprv:CYPRO_1534"/>
<dbReference type="RefSeq" id="WP_114984046.1">
    <property type="nucleotide sequence ID" value="NZ_CP027806.1"/>
</dbReference>
<feature type="binding site" evidence="7">
    <location>
        <begin position="256"/>
        <end position="259"/>
    </location>
    <ligand>
        <name>GTP</name>
        <dbReference type="ChEBI" id="CHEBI:37565"/>
    </ligand>
</feature>
<evidence type="ECO:0000313" key="10">
    <source>
        <dbReference type="EMBL" id="AXJ00785.1"/>
    </source>
</evidence>
<keyword evidence="2 8" id="KW-0479">Metal-binding</keyword>
<dbReference type="CDD" id="cd01878">
    <property type="entry name" value="HflX"/>
    <property type="match status" value="1"/>
</dbReference>
<name>A0A345UJY3_9BACT</name>
<dbReference type="GO" id="GO:0005525">
    <property type="term" value="F:GTP binding"/>
    <property type="evidence" value="ECO:0007669"/>
    <property type="project" value="UniProtKB-UniRule"/>
</dbReference>
<dbReference type="InterPro" id="IPR032305">
    <property type="entry name" value="GTP-bd_M"/>
</dbReference>
<keyword evidence="1 6" id="KW-0963">Cytoplasm</keyword>
<dbReference type="Pfam" id="PF13167">
    <property type="entry name" value="GTP-bdg_N"/>
    <property type="match status" value="1"/>
</dbReference>
<dbReference type="GO" id="GO:0043022">
    <property type="term" value="F:ribosome binding"/>
    <property type="evidence" value="ECO:0007669"/>
    <property type="project" value="TreeGrafter"/>
</dbReference>
<feature type="domain" description="Hflx-type G" evidence="9">
    <location>
        <begin position="204"/>
        <end position="369"/>
    </location>
</feature>
<evidence type="ECO:0000313" key="11">
    <source>
        <dbReference type="Proteomes" id="UP000254808"/>
    </source>
</evidence>
<sequence length="432" mass="48600">MSFTEDQKKSNQPEKVLLTGLYSSEIPQYKASEYLDELEMLVNTAGGEVVGKVLQNRERPDVSTYLGRGKLGEVASLAREKNAGMIVFDDDLSPTQARNIEKETKLKIIDRSGLILDIFASRAQTAAAKTQVELAQLQYILPRLTRFWTHLSRQSGGIGTKGPGETQIETDRRIIGKRISVLKEKLEKLDRQRKTQRKGRDGIMRIALVGYTNVGKSSLLNALTHTEVLAENKLFATLDSTVRRFDTESTTVLLSDTVGFIRKLPHHLVDSFKSTLDEIREADVLLHVMDASSPSVLEYKAVVDETLKGIESSDKPTLLVFNKTDAVKDPEVLAGLRREFPEAVFISASRGIGLSDLQLKIEQQALTDYVKTEMNISLQNFKAISYIFDSAEVFYKKYHDEHIEISFRIRKDKLAKLEEMFAPNDLISSELI</sequence>
<keyword evidence="10" id="KW-0378">Hydrolase</keyword>
<evidence type="ECO:0000256" key="6">
    <source>
        <dbReference type="HAMAP-Rule" id="MF_00900"/>
    </source>
</evidence>
<evidence type="ECO:0000256" key="1">
    <source>
        <dbReference type="ARBA" id="ARBA00022490"/>
    </source>
</evidence>
<dbReference type="GO" id="GO:0046872">
    <property type="term" value="F:metal ion binding"/>
    <property type="evidence" value="ECO:0007669"/>
    <property type="project" value="UniProtKB-KW"/>
</dbReference>
<dbReference type="PRINTS" id="PR00326">
    <property type="entry name" value="GTP1OBG"/>
</dbReference>
<feature type="binding site" evidence="7">
    <location>
        <begin position="235"/>
        <end position="239"/>
    </location>
    <ligand>
        <name>GTP</name>
        <dbReference type="ChEBI" id="CHEBI:37565"/>
    </ligand>
</feature>
<keyword evidence="4 8" id="KW-0460">Magnesium</keyword>
<dbReference type="InterPro" id="IPR016496">
    <property type="entry name" value="GTPase_HflX"/>
</dbReference>
<dbReference type="EMBL" id="CP027806">
    <property type="protein sequence ID" value="AXJ00785.1"/>
    <property type="molecule type" value="Genomic_DNA"/>
</dbReference>
<dbReference type="InterPro" id="IPR005225">
    <property type="entry name" value="Small_GTP-bd"/>
</dbReference>
<dbReference type="PANTHER" id="PTHR10229">
    <property type="entry name" value="GTP-BINDING PROTEIN HFLX"/>
    <property type="match status" value="1"/>
</dbReference>
<evidence type="ECO:0000256" key="5">
    <source>
        <dbReference type="ARBA" id="ARBA00023134"/>
    </source>
</evidence>
<feature type="binding site" evidence="7">
    <location>
        <begin position="210"/>
        <end position="217"/>
    </location>
    <ligand>
        <name>GTP</name>
        <dbReference type="ChEBI" id="CHEBI:37565"/>
    </ligand>
</feature>
<evidence type="ECO:0000256" key="4">
    <source>
        <dbReference type="ARBA" id="ARBA00022842"/>
    </source>
</evidence>
<dbReference type="InterPro" id="IPR025121">
    <property type="entry name" value="GTPase_HflX_N"/>
</dbReference>
<dbReference type="OrthoDB" id="9812272at2"/>
<dbReference type="Pfam" id="PF01926">
    <property type="entry name" value="MMR_HSR1"/>
    <property type="match status" value="1"/>
</dbReference>
<evidence type="ECO:0000256" key="8">
    <source>
        <dbReference type="PIRSR" id="PIRSR006809-2"/>
    </source>
</evidence>
<proteinExistence type="inferred from homology"/>
<dbReference type="PROSITE" id="PS51705">
    <property type="entry name" value="G_HFLX"/>
    <property type="match status" value="1"/>
</dbReference>
<dbReference type="InterPro" id="IPR030394">
    <property type="entry name" value="G_HFLX_dom"/>
</dbReference>
<dbReference type="Proteomes" id="UP000254808">
    <property type="component" value="Chromosome"/>
</dbReference>
<accession>A0A345UJY3</accession>
<comment type="similarity">
    <text evidence="6">Belongs to the TRAFAC class OBG-HflX-like GTPase superfamily. HflX GTPase family.</text>
</comment>
<feature type="binding site" evidence="8">
    <location>
        <position position="217"/>
    </location>
    <ligand>
        <name>Mg(2+)</name>
        <dbReference type="ChEBI" id="CHEBI:18420"/>
    </ligand>
</feature>
<comment type="cofactor">
    <cofactor evidence="8">
        <name>Mg(2+)</name>
        <dbReference type="ChEBI" id="CHEBI:18420"/>
    </cofactor>
</comment>
<dbReference type="InterPro" id="IPR042108">
    <property type="entry name" value="GTPase_HflX_N_sf"/>
</dbReference>
<dbReference type="PIRSF" id="PIRSF006809">
    <property type="entry name" value="GTP-binding_hflX_prd"/>
    <property type="match status" value="1"/>
</dbReference>
<dbReference type="PANTHER" id="PTHR10229:SF0">
    <property type="entry name" value="GTP-BINDING PROTEIN 6-RELATED"/>
    <property type="match status" value="1"/>
</dbReference>
<feature type="binding site" evidence="7">
    <location>
        <begin position="322"/>
        <end position="325"/>
    </location>
    <ligand>
        <name>GTP</name>
        <dbReference type="ChEBI" id="CHEBI:37565"/>
    </ligand>
</feature>
<dbReference type="FunFam" id="3.40.50.11060:FF:000001">
    <property type="entry name" value="GTPase HflX"/>
    <property type="match status" value="1"/>
</dbReference>
<dbReference type="Gene3D" id="6.10.250.2860">
    <property type="match status" value="1"/>
</dbReference>
<organism evidence="10 11">
    <name type="scientific">Cyclonatronum proteinivorum</name>
    <dbReference type="NCBI Taxonomy" id="1457365"/>
    <lineage>
        <taxon>Bacteria</taxon>
        <taxon>Pseudomonadati</taxon>
        <taxon>Balneolota</taxon>
        <taxon>Balneolia</taxon>
        <taxon>Balneolales</taxon>
        <taxon>Cyclonatronaceae</taxon>
        <taxon>Cyclonatronum</taxon>
    </lineage>
</organism>
<evidence type="ECO:0000259" key="9">
    <source>
        <dbReference type="PROSITE" id="PS51705"/>
    </source>
</evidence>
<protein>
    <recommendedName>
        <fullName evidence="6">GTPase HflX</fullName>
    </recommendedName>
    <alternativeName>
        <fullName evidence="6">GTP-binding protein HflX</fullName>
    </alternativeName>
</protein>
<comment type="function">
    <text evidence="6">GTPase that associates with the 50S ribosomal subunit and may have a role during protein synthesis or ribosome biogenesis.</text>
</comment>
<dbReference type="Gene3D" id="3.40.50.11060">
    <property type="entry name" value="GTPase HflX, N-terminal domain"/>
    <property type="match status" value="1"/>
</dbReference>
<dbReference type="GO" id="GO:0003924">
    <property type="term" value="F:GTPase activity"/>
    <property type="evidence" value="ECO:0007669"/>
    <property type="project" value="UniProtKB-UniRule"/>
</dbReference>
<dbReference type="AlphaFoldDB" id="A0A345UJY3"/>
<evidence type="ECO:0000256" key="7">
    <source>
        <dbReference type="PIRSR" id="PIRSR006809-1"/>
    </source>
</evidence>
<keyword evidence="3 6" id="KW-0547">Nucleotide-binding</keyword>
<dbReference type="Pfam" id="PF16360">
    <property type="entry name" value="GTP-bdg_M"/>
    <property type="match status" value="1"/>
</dbReference>
<dbReference type="NCBIfam" id="TIGR00231">
    <property type="entry name" value="small_GTP"/>
    <property type="match status" value="1"/>
</dbReference>
<evidence type="ECO:0000256" key="3">
    <source>
        <dbReference type="ARBA" id="ARBA00022741"/>
    </source>
</evidence>
<dbReference type="InterPro" id="IPR027417">
    <property type="entry name" value="P-loop_NTPase"/>
</dbReference>
<dbReference type="Gene3D" id="3.40.50.300">
    <property type="entry name" value="P-loop containing nucleotide triphosphate hydrolases"/>
    <property type="match status" value="1"/>
</dbReference>